<name>A0ABS4JHN8_9BACL</name>
<keyword evidence="2" id="KW-1185">Reference proteome</keyword>
<organism evidence="1 2">
    <name type="scientific">Paenibacillus shirakamiensis</name>
    <dbReference type="NCBI Taxonomy" id="1265935"/>
    <lineage>
        <taxon>Bacteria</taxon>
        <taxon>Bacillati</taxon>
        <taxon>Bacillota</taxon>
        <taxon>Bacilli</taxon>
        <taxon>Bacillales</taxon>
        <taxon>Paenibacillaceae</taxon>
        <taxon>Paenibacillus</taxon>
    </lineage>
</organism>
<accession>A0ABS4JHN8</accession>
<gene>
    <name evidence="1" type="ORF">J2Z69_001073</name>
</gene>
<dbReference type="Proteomes" id="UP001519288">
    <property type="component" value="Unassembled WGS sequence"/>
</dbReference>
<protein>
    <submittedName>
        <fullName evidence="1">Uncharacterized protein</fullName>
    </submittedName>
</protein>
<proteinExistence type="predicted"/>
<sequence length="137" mass="15981">MLGQIAEALPALNSSVQVVQITELELFILSIEEKGHIYFQVQLILNTDYGELSSEMIGLQTSETPVDWVKWSCCLRKILYARQPRDLQWFAYQFREDSIHSRLLFSALQQITDQTRHNNRASRNNLMNQASQYINLF</sequence>
<evidence type="ECO:0000313" key="1">
    <source>
        <dbReference type="EMBL" id="MBP2000054.1"/>
    </source>
</evidence>
<evidence type="ECO:0000313" key="2">
    <source>
        <dbReference type="Proteomes" id="UP001519288"/>
    </source>
</evidence>
<comment type="caution">
    <text evidence="1">The sequence shown here is derived from an EMBL/GenBank/DDBJ whole genome shotgun (WGS) entry which is preliminary data.</text>
</comment>
<reference evidence="1 2" key="1">
    <citation type="submission" date="2021-03" db="EMBL/GenBank/DDBJ databases">
        <title>Genomic Encyclopedia of Type Strains, Phase IV (KMG-IV): sequencing the most valuable type-strain genomes for metagenomic binning, comparative biology and taxonomic classification.</title>
        <authorList>
            <person name="Goeker M."/>
        </authorList>
    </citation>
    <scope>NUCLEOTIDE SEQUENCE [LARGE SCALE GENOMIC DNA]</scope>
    <source>
        <strain evidence="1 2">DSM 26806</strain>
    </source>
</reference>
<dbReference type="EMBL" id="JAGGLD010000001">
    <property type="protein sequence ID" value="MBP2000054.1"/>
    <property type="molecule type" value="Genomic_DNA"/>
</dbReference>
<dbReference type="RefSeq" id="WP_209859782.1">
    <property type="nucleotide sequence ID" value="NZ_JAGGLD010000001.1"/>
</dbReference>